<dbReference type="Pfam" id="PF00672">
    <property type="entry name" value="HAMP"/>
    <property type="match status" value="1"/>
</dbReference>
<feature type="transmembrane region" description="Helical" evidence="7">
    <location>
        <begin position="29"/>
        <end position="53"/>
    </location>
</feature>
<dbReference type="PANTHER" id="PTHR43081:SF1">
    <property type="entry name" value="ADENYLATE CYCLASE, TERMINAL-DIFFERENTIATION SPECIFIC"/>
    <property type="match status" value="1"/>
</dbReference>
<dbReference type="InterPro" id="IPR001054">
    <property type="entry name" value="A/G_cyclase"/>
</dbReference>
<feature type="domain" description="HAMP" evidence="9">
    <location>
        <begin position="388"/>
        <end position="440"/>
    </location>
</feature>
<evidence type="ECO:0000256" key="6">
    <source>
        <dbReference type="ARBA" id="ARBA00023136"/>
    </source>
</evidence>
<evidence type="ECO:0000256" key="4">
    <source>
        <dbReference type="ARBA" id="ARBA00022692"/>
    </source>
</evidence>
<dbReference type="GO" id="GO:0004016">
    <property type="term" value="F:adenylate cyclase activity"/>
    <property type="evidence" value="ECO:0007669"/>
    <property type="project" value="UniProtKB-ARBA"/>
</dbReference>
<dbReference type="AlphaFoldDB" id="A0A8J6ZRM0"/>
<dbReference type="PROSITE" id="PS50885">
    <property type="entry name" value="HAMP"/>
    <property type="match status" value="1"/>
</dbReference>
<dbReference type="PROSITE" id="PS50125">
    <property type="entry name" value="GUANYLATE_CYCLASE_2"/>
    <property type="match status" value="1"/>
</dbReference>
<keyword evidence="6 7" id="KW-0472">Membrane</keyword>
<evidence type="ECO:0000259" key="8">
    <source>
        <dbReference type="PROSITE" id="PS50125"/>
    </source>
</evidence>
<feature type="transmembrane region" description="Helical" evidence="7">
    <location>
        <begin position="368"/>
        <end position="386"/>
    </location>
</feature>
<dbReference type="SMART" id="SM00044">
    <property type="entry name" value="CYCc"/>
    <property type="match status" value="1"/>
</dbReference>
<dbReference type="InterPro" id="IPR033479">
    <property type="entry name" value="dCache_1"/>
</dbReference>
<keyword evidence="4 7" id="KW-0812">Transmembrane</keyword>
<evidence type="ECO:0000256" key="5">
    <source>
        <dbReference type="ARBA" id="ARBA00022989"/>
    </source>
</evidence>
<comment type="caution">
    <text evidence="10">The sequence shown here is derived from an EMBL/GenBank/DDBJ whole genome shotgun (WGS) entry which is preliminary data.</text>
</comment>
<dbReference type="Pfam" id="PF02743">
    <property type="entry name" value="dCache_1"/>
    <property type="match status" value="1"/>
</dbReference>
<proteinExistence type="inferred from homology"/>
<organism evidence="10 11">
    <name type="scientific">Desmonostoc muscorum LEGE 12446</name>
    <dbReference type="NCBI Taxonomy" id="1828758"/>
    <lineage>
        <taxon>Bacteria</taxon>
        <taxon>Bacillati</taxon>
        <taxon>Cyanobacteriota</taxon>
        <taxon>Cyanophyceae</taxon>
        <taxon>Nostocales</taxon>
        <taxon>Nostocaceae</taxon>
        <taxon>Desmonostoc</taxon>
    </lineage>
</organism>
<gene>
    <name evidence="10" type="ORF">IQ276_26920</name>
</gene>
<name>A0A8J6ZRM0_DESMC</name>
<keyword evidence="3" id="KW-1003">Cell membrane</keyword>
<comment type="subcellular location">
    <subcellularLocation>
        <location evidence="1">Cell membrane</location>
        <topology evidence="1">Multi-pass membrane protein</topology>
    </subcellularLocation>
</comment>
<dbReference type="GO" id="GO:0005886">
    <property type="term" value="C:plasma membrane"/>
    <property type="evidence" value="ECO:0007669"/>
    <property type="project" value="UniProtKB-SubCell"/>
</dbReference>
<dbReference type="SUPFAM" id="SSF158472">
    <property type="entry name" value="HAMP domain-like"/>
    <property type="match status" value="1"/>
</dbReference>
<evidence type="ECO:0000256" key="7">
    <source>
        <dbReference type="SAM" id="Phobius"/>
    </source>
</evidence>
<dbReference type="Gene3D" id="6.10.340.10">
    <property type="match status" value="1"/>
</dbReference>
<evidence type="ECO:0000259" key="9">
    <source>
        <dbReference type="PROSITE" id="PS50885"/>
    </source>
</evidence>
<evidence type="ECO:0000256" key="1">
    <source>
        <dbReference type="ARBA" id="ARBA00004651"/>
    </source>
</evidence>
<dbReference type="SMART" id="SM00304">
    <property type="entry name" value="HAMP"/>
    <property type="match status" value="1"/>
</dbReference>
<dbReference type="GO" id="GO:0006171">
    <property type="term" value="P:cAMP biosynthetic process"/>
    <property type="evidence" value="ECO:0007669"/>
    <property type="project" value="TreeGrafter"/>
</dbReference>
<dbReference type="CDD" id="cd07302">
    <property type="entry name" value="CHD"/>
    <property type="match status" value="1"/>
</dbReference>
<dbReference type="InterPro" id="IPR029787">
    <property type="entry name" value="Nucleotide_cyclase"/>
</dbReference>
<evidence type="ECO:0000256" key="3">
    <source>
        <dbReference type="ARBA" id="ARBA00022475"/>
    </source>
</evidence>
<dbReference type="Proteomes" id="UP000622533">
    <property type="component" value="Unassembled WGS sequence"/>
</dbReference>
<sequence>MKSINYKLLFLYRTYATIKKASCSKKFRLRTVLIVPFIIPIIASTALVGWFSFRNGQQAIDDLAIQLNGEISARIKQHVLDYLNKSYNVLKLTDAGIQSGNLKLDDFKGLQRYFWQVVRHNGLENYLYFGNEQSEFVGVERLEDETVQLRIRTKATEPMRKTYLLDERGNQQKFLKQEKFDPIYRPWYRVAVQARKLTSSPVYSSFSHHNTSLVFSPVCPVFDSTGKLLGVLSINISLKQITSFVKQLYISPHGQSFIMESSGHLVFSSTIPKPFTVKGKGDDRQIERMSAADSPNATVSATARYLRKHFGLFSAIEGIQHLKFQIDGAWHYVQVMPIQDGRHINWLAVVVVPENDFMARINANTRTTILLCVLTFAAATAIGVLASRWISHQIFKLNTASQEIASGNLDQHVEVNGIIEIEKLADSFNRMAFQLQESFERLETQKNSFARFFPPEYLKFLNKHEVTDIELGDHVSKEMAVMFSDIRSFTTLSEKMTPKENFDFVNAYLRRVSPEIRAHDGFVVKFLGDGMMAVFPNGVDVAAGVDKFKRVQKYNRKRESQGYLPIDVGMGIHVGHMMVGMVGEHNRIQGDAFSDNVNLTARLEGLTKFYGVSLLISEEVLERLSNPEQYKIRFLDRAIVKGRTEPIAVYEVLDAETEAIRELKLDTLQTFERGLQHYCRGNFTDAKACFEQVLAVNPLDKTTKLYLERIQELLLEGTPANWNGVWAFTQK</sequence>
<comment type="similarity">
    <text evidence="2">Belongs to the adenylyl cyclase class-3 family.</text>
</comment>
<dbReference type="PANTHER" id="PTHR43081">
    <property type="entry name" value="ADENYLATE CYCLASE, TERMINAL-DIFFERENTIATION SPECIFIC-RELATED"/>
    <property type="match status" value="1"/>
</dbReference>
<dbReference type="InterPro" id="IPR003660">
    <property type="entry name" value="HAMP_dom"/>
</dbReference>
<dbReference type="EMBL" id="JADEXS010000503">
    <property type="protein sequence ID" value="MBE9025917.1"/>
    <property type="molecule type" value="Genomic_DNA"/>
</dbReference>
<dbReference type="GO" id="GO:0035556">
    <property type="term" value="P:intracellular signal transduction"/>
    <property type="evidence" value="ECO:0007669"/>
    <property type="project" value="InterPro"/>
</dbReference>
<dbReference type="Gene3D" id="3.30.450.20">
    <property type="entry name" value="PAS domain"/>
    <property type="match status" value="1"/>
</dbReference>
<evidence type="ECO:0000256" key="2">
    <source>
        <dbReference type="ARBA" id="ARBA00005381"/>
    </source>
</evidence>
<protein>
    <submittedName>
        <fullName evidence="10">HAMP domain-containing protein</fullName>
    </submittedName>
</protein>
<keyword evidence="5 7" id="KW-1133">Transmembrane helix</keyword>
<dbReference type="CDD" id="cd06225">
    <property type="entry name" value="HAMP"/>
    <property type="match status" value="1"/>
</dbReference>
<feature type="domain" description="Guanylate cyclase" evidence="8">
    <location>
        <begin position="480"/>
        <end position="604"/>
    </location>
</feature>
<dbReference type="Pfam" id="PF00211">
    <property type="entry name" value="Guanylate_cyc"/>
    <property type="match status" value="1"/>
</dbReference>
<dbReference type="SUPFAM" id="SSF55073">
    <property type="entry name" value="Nucleotide cyclase"/>
    <property type="match status" value="1"/>
</dbReference>
<keyword evidence="11" id="KW-1185">Reference proteome</keyword>
<evidence type="ECO:0000313" key="10">
    <source>
        <dbReference type="EMBL" id="MBE9025917.1"/>
    </source>
</evidence>
<dbReference type="InterPro" id="IPR050697">
    <property type="entry name" value="Adenylyl/Guanylyl_Cyclase_3/4"/>
</dbReference>
<reference evidence="10" key="1">
    <citation type="submission" date="2020-10" db="EMBL/GenBank/DDBJ databases">
        <authorList>
            <person name="Castelo-Branco R."/>
            <person name="Eusebio N."/>
            <person name="Adriana R."/>
            <person name="Vieira A."/>
            <person name="Brugerolle De Fraissinette N."/>
            <person name="Rezende De Castro R."/>
            <person name="Schneider M.P."/>
            <person name="Vasconcelos V."/>
            <person name="Leao P.N."/>
        </authorList>
    </citation>
    <scope>NUCLEOTIDE SEQUENCE</scope>
    <source>
        <strain evidence="10">LEGE 12446</strain>
    </source>
</reference>
<accession>A0A8J6ZRM0</accession>
<evidence type="ECO:0000313" key="11">
    <source>
        <dbReference type="Proteomes" id="UP000622533"/>
    </source>
</evidence>
<dbReference type="Gene3D" id="3.30.70.1230">
    <property type="entry name" value="Nucleotide cyclase"/>
    <property type="match status" value="1"/>
</dbReference>